<name>A0A2I1GEL2_9GLOM</name>
<dbReference type="InterPro" id="IPR032675">
    <property type="entry name" value="LRR_dom_sf"/>
</dbReference>
<keyword evidence="2" id="KW-1185">Reference proteome</keyword>
<reference evidence="1 2" key="1">
    <citation type="submission" date="2015-10" db="EMBL/GenBank/DDBJ databases">
        <title>Genome analyses suggest a sexual origin of heterokaryosis in a supposedly ancient asexual fungus.</title>
        <authorList>
            <person name="Ropars J."/>
            <person name="Sedzielewska K."/>
            <person name="Noel J."/>
            <person name="Charron P."/>
            <person name="Farinelli L."/>
            <person name="Marton T."/>
            <person name="Kruger M."/>
            <person name="Pelin A."/>
            <person name="Brachmann A."/>
            <person name="Corradi N."/>
        </authorList>
    </citation>
    <scope>NUCLEOTIDE SEQUENCE [LARGE SCALE GENOMIC DNA]</scope>
    <source>
        <strain evidence="1 2">A4</strain>
    </source>
</reference>
<evidence type="ECO:0000313" key="1">
    <source>
        <dbReference type="EMBL" id="PKY45063.1"/>
    </source>
</evidence>
<dbReference type="Proteomes" id="UP000234323">
    <property type="component" value="Unassembled WGS sequence"/>
</dbReference>
<gene>
    <name evidence="1" type="ORF">RhiirA4_542311</name>
</gene>
<evidence type="ECO:0000313" key="2">
    <source>
        <dbReference type="Proteomes" id="UP000234323"/>
    </source>
</evidence>
<dbReference type="VEuPathDB" id="FungiDB:FUN_003054"/>
<accession>A0A2I1GEL2</accession>
<dbReference type="VEuPathDB" id="FungiDB:RhiirA1_451047"/>
<dbReference type="SUPFAM" id="SSF52047">
    <property type="entry name" value="RNI-like"/>
    <property type="match status" value="1"/>
</dbReference>
<protein>
    <recommendedName>
        <fullName evidence="3">F-box domain-containing protein</fullName>
    </recommendedName>
</protein>
<dbReference type="EMBL" id="LLXI01000362">
    <property type="protein sequence ID" value="PKY45063.1"/>
    <property type="molecule type" value="Genomic_DNA"/>
</dbReference>
<sequence>MSKLNGDILYLIFKELHNDKNTLYSCLLINKTWCEIIIPTLWRNPWKHLNYQKVKVLLDVIISHFSDEKRNILKSQNIYFPTNSYKRPLFNYISFCKHLNLNVIRKIIVNLGIDCILNEIICLFINENTKFTHLYIPRNFDHYIHLIPGAERCFSNIEFLSCYANIDYYLLNGLKTMCKSIKELEIIHEECNNYDISELIRTQESILNFSFISNNMIKESILSFSFRSHDMINDMAFCQFLEKSLIKHANTIQHFKMTKPPATQILSYFTNLKSLELSNRYYYSDQLWNFIKNLSLPFLQILYVNYIPVILLVPLIENTDGYLNEIAIYDIKYNDIDCKRIIQAIYTKCPNLKYLKLNLSNYAIFELEKLLINCQYLTGLFIVKSGFFNWDTCFEILSKSSPIGLYKFKFGYFCNNIESKSFKSFFDNWKGRYPMLLQFSQLNLNNYNSLIEKYKKRGIIKKFENDKFGDFEW</sequence>
<proteinExistence type="predicted"/>
<comment type="caution">
    <text evidence="1">The sequence shown here is derived from an EMBL/GenBank/DDBJ whole genome shotgun (WGS) entry which is preliminary data.</text>
</comment>
<evidence type="ECO:0008006" key="3">
    <source>
        <dbReference type="Google" id="ProtNLM"/>
    </source>
</evidence>
<dbReference type="AlphaFoldDB" id="A0A2I1GEL2"/>
<dbReference type="Gene3D" id="3.80.10.10">
    <property type="entry name" value="Ribonuclease Inhibitor"/>
    <property type="match status" value="1"/>
</dbReference>
<organism evidence="1 2">
    <name type="scientific">Rhizophagus irregularis</name>
    <dbReference type="NCBI Taxonomy" id="588596"/>
    <lineage>
        <taxon>Eukaryota</taxon>
        <taxon>Fungi</taxon>
        <taxon>Fungi incertae sedis</taxon>
        <taxon>Mucoromycota</taxon>
        <taxon>Glomeromycotina</taxon>
        <taxon>Glomeromycetes</taxon>
        <taxon>Glomerales</taxon>
        <taxon>Glomeraceae</taxon>
        <taxon>Rhizophagus</taxon>
    </lineage>
</organism>